<keyword evidence="7 10" id="KW-0067">ATP-binding</keyword>
<evidence type="ECO:0000259" key="11">
    <source>
        <dbReference type="PROSITE" id="PS51794"/>
    </source>
</evidence>
<dbReference type="GO" id="GO:0005524">
    <property type="term" value="F:ATP binding"/>
    <property type="evidence" value="ECO:0007669"/>
    <property type="project" value="UniProtKB-UniRule"/>
</dbReference>
<dbReference type="STRING" id="1127696.HMPREF9134_01203"/>
<dbReference type="GO" id="GO:0106408">
    <property type="term" value="F:diadenylate cyclase activity"/>
    <property type="evidence" value="ECO:0007669"/>
    <property type="project" value="UniProtKB-EC"/>
</dbReference>
<dbReference type="NCBIfam" id="TIGR00159">
    <property type="entry name" value="diadenylate cyclase CdaA"/>
    <property type="match status" value="1"/>
</dbReference>
<dbReference type="Pfam" id="PF02457">
    <property type="entry name" value="DAC"/>
    <property type="match status" value="1"/>
</dbReference>
<dbReference type="AlphaFoldDB" id="L1NC17"/>
<protein>
    <recommendedName>
        <fullName evidence="10">Diadenylate cyclase</fullName>
        <shortName evidence="10">DAC</shortName>
        <ecNumber evidence="10">2.7.7.85</ecNumber>
    </recommendedName>
    <alternativeName>
        <fullName evidence="10">Cyclic-di-AMP synthase</fullName>
        <shortName evidence="10">c-di-AMP synthase</shortName>
    </alternativeName>
</protein>
<evidence type="ECO:0000256" key="1">
    <source>
        <dbReference type="ARBA" id="ARBA00000877"/>
    </source>
</evidence>
<comment type="catalytic activity">
    <reaction evidence="1 10">
        <text>2 ATP = 3',3'-c-di-AMP + 2 diphosphate</text>
        <dbReference type="Rhea" id="RHEA:35655"/>
        <dbReference type="ChEBI" id="CHEBI:30616"/>
        <dbReference type="ChEBI" id="CHEBI:33019"/>
        <dbReference type="ChEBI" id="CHEBI:71500"/>
        <dbReference type="EC" id="2.7.7.85"/>
    </reaction>
</comment>
<feature type="domain" description="DAC" evidence="11">
    <location>
        <begin position="80"/>
        <end position="246"/>
    </location>
</feature>
<reference evidence="12 13" key="1">
    <citation type="submission" date="2012-05" db="EMBL/GenBank/DDBJ databases">
        <authorList>
            <person name="Weinstock G."/>
            <person name="Sodergren E."/>
            <person name="Lobos E.A."/>
            <person name="Fulton L."/>
            <person name="Fulton R."/>
            <person name="Courtney L."/>
            <person name="Fronick C."/>
            <person name="O'Laughlin M."/>
            <person name="Godfrey J."/>
            <person name="Wilson R.M."/>
            <person name="Miner T."/>
            <person name="Farmer C."/>
            <person name="Delehaunty K."/>
            <person name="Cordes M."/>
            <person name="Minx P."/>
            <person name="Tomlinson C."/>
            <person name="Chen J."/>
            <person name="Wollam A."/>
            <person name="Pepin K.H."/>
            <person name="Bhonagiri V."/>
            <person name="Zhang X."/>
            <person name="Suruliraj S."/>
            <person name="Warren W."/>
            <person name="Mitreva M."/>
            <person name="Mardis E.R."/>
            <person name="Wilson R.K."/>
        </authorList>
    </citation>
    <scope>NUCLEOTIDE SEQUENCE [LARGE SCALE GENOMIC DNA]</scope>
    <source>
        <strain evidence="12 13">F0037</strain>
    </source>
</reference>
<keyword evidence="2 10" id="KW-1003">Cell membrane</keyword>
<dbReference type="InterPro" id="IPR050338">
    <property type="entry name" value="DisA"/>
</dbReference>
<evidence type="ECO:0000313" key="12">
    <source>
        <dbReference type="EMBL" id="EKY00856.1"/>
    </source>
</evidence>
<proteinExistence type="inferred from homology"/>
<dbReference type="GO" id="GO:0006171">
    <property type="term" value="P:cAMP biosynthetic process"/>
    <property type="evidence" value="ECO:0007669"/>
    <property type="project" value="InterPro"/>
</dbReference>
<organism evidence="12 13">
    <name type="scientific">Porphyromonas catoniae F0037</name>
    <dbReference type="NCBI Taxonomy" id="1127696"/>
    <lineage>
        <taxon>Bacteria</taxon>
        <taxon>Pseudomonadati</taxon>
        <taxon>Bacteroidota</taxon>
        <taxon>Bacteroidia</taxon>
        <taxon>Bacteroidales</taxon>
        <taxon>Porphyromonadaceae</taxon>
        <taxon>Porphyromonas</taxon>
    </lineage>
</organism>
<evidence type="ECO:0000256" key="9">
    <source>
        <dbReference type="ARBA" id="ARBA00023136"/>
    </source>
</evidence>
<dbReference type="InterPro" id="IPR045585">
    <property type="entry name" value="CdaA_N"/>
</dbReference>
<keyword evidence="5 10" id="KW-0548">Nucleotidyltransferase</keyword>
<comment type="subunit">
    <text evidence="10">Probably a homodimer.</text>
</comment>
<comment type="similarity">
    <text evidence="10">Belongs to the adenylate cyclase family. DacA/CdaA subfamily.</text>
</comment>
<dbReference type="InterPro" id="IPR003390">
    <property type="entry name" value="DNA_integrity_scan_DisA_N"/>
</dbReference>
<dbReference type="Gene3D" id="3.40.1700.10">
    <property type="entry name" value="DNA integrity scanning protein, DisA, N-terminal domain"/>
    <property type="match status" value="1"/>
</dbReference>
<evidence type="ECO:0000256" key="2">
    <source>
        <dbReference type="ARBA" id="ARBA00022475"/>
    </source>
</evidence>
<dbReference type="InterPro" id="IPR034701">
    <property type="entry name" value="CdaA"/>
</dbReference>
<dbReference type="eggNOG" id="COG1624">
    <property type="taxonomic scope" value="Bacteria"/>
</dbReference>
<evidence type="ECO:0000256" key="7">
    <source>
        <dbReference type="ARBA" id="ARBA00022840"/>
    </source>
</evidence>
<evidence type="ECO:0000256" key="6">
    <source>
        <dbReference type="ARBA" id="ARBA00022741"/>
    </source>
</evidence>
<dbReference type="Proteomes" id="UP000010408">
    <property type="component" value="Unassembled WGS sequence"/>
</dbReference>
<name>L1NC17_9PORP</name>
<keyword evidence="4 10" id="KW-0812">Transmembrane</keyword>
<dbReference type="EC" id="2.7.7.85" evidence="10"/>
<comment type="caution">
    <text evidence="12">The sequence shown here is derived from an EMBL/GenBank/DDBJ whole genome shotgun (WGS) entry which is preliminary data.</text>
</comment>
<dbReference type="Pfam" id="PF19293">
    <property type="entry name" value="CdaA_N"/>
    <property type="match status" value="1"/>
</dbReference>
<dbReference type="InterPro" id="IPR014046">
    <property type="entry name" value="C-di-AMP_synthase"/>
</dbReference>
<comment type="function">
    <text evidence="10">Catalyzes the condensation of 2 ATP molecules into cyclic di-AMP (c-di-AMP), a second messenger used to regulate differing processes in different bacteria.</text>
</comment>
<dbReference type="HOGENOM" id="CLU_038561_0_0_10"/>
<dbReference type="PATRIC" id="fig|1127696.3.peg.1080"/>
<feature type="transmembrane region" description="Helical" evidence="10">
    <location>
        <begin position="37"/>
        <end position="55"/>
    </location>
</feature>
<dbReference type="HAMAP" id="MF_01499">
    <property type="entry name" value="DacA"/>
    <property type="match status" value="1"/>
</dbReference>
<comment type="caution">
    <text evidence="10">Lacks conserved residue(s) required for the propagation of feature annotation.</text>
</comment>
<dbReference type="RefSeq" id="WP_005467256.1">
    <property type="nucleotide sequence ID" value="NZ_KB291031.1"/>
</dbReference>
<dbReference type="PANTHER" id="PTHR34185">
    <property type="entry name" value="DIADENYLATE CYCLASE"/>
    <property type="match status" value="1"/>
</dbReference>
<evidence type="ECO:0000256" key="3">
    <source>
        <dbReference type="ARBA" id="ARBA00022679"/>
    </source>
</evidence>
<evidence type="ECO:0000313" key="13">
    <source>
        <dbReference type="Proteomes" id="UP000010408"/>
    </source>
</evidence>
<feature type="transmembrane region" description="Helical" evidence="10">
    <location>
        <begin position="12"/>
        <end position="31"/>
    </location>
</feature>
<dbReference type="PANTHER" id="PTHR34185:SF1">
    <property type="entry name" value="DIADENYLATE CYCLASE"/>
    <property type="match status" value="1"/>
</dbReference>
<keyword evidence="8 10" id="KW-1133">Transmembrane helix</keyword>
<keyword evidence="3 10" id="KW-0808">Transferase</keyword>
<dbReference type="PROSITE" id="PS51794">
    <property type="entry name" value="DAC"/>
    <property type="match status" value="1"/>
</dbReference>
<dbReference type="SUPFAM" id="SSF143597">
    <property type="entry name" value="YojJ-like"/>
    <property type="match status" value="1"/>
</dbReference>
<evidence type="ECO:0000256" key="5">
    <source>
        <dbReference type="ARBA" id="ARBA00022695"/>
    </source>
</evidence>
<evidence type="ECO:0000256" key="10">
    <source>
        <dbReference type="HAMAP-Rule" id="MF_01499"/>
    </source>
</evidence>
<evidence type="ECO:0000256" key="4">
    <source>
        <dbReference type="ARBA" id="ARBA00022692"/>
    </source>
</evidence>
<dbReference type="InterPro" id="IPR036888">
    <property type="entry name" value="DNA_integrity_DisA_N_sf"/>
</dbReference>
<dbReference type="EMBL" id="AMEQ01000035">
    <property type="protein sequence ID" value="EKY00856.1"/>
    <property type="molecule type" value="Genomic_DNA"/>
</dbReference>
<sequence>MLWWLQISIKDIIDILLLAVCLYYTYVTLRYSGSRSLFMGIVTFIILWLLISQVLQMRLMGALLDKFVNIGFLLLVIIFQDEVRKILVTIGSAQRWRKIRGLFRDRGEQARVEAAYVAPVVLACMNMARKKTGALIAVQGNMDLTPYQHAGERFLASVNARLIEAIFFKNSPLHDGAMIIAGEKICAAGCILPVASNPDLNKDLGLRHRSALGLSQKTDAKVIIVSEERGTISLAYRGEIIVDITADELRELLSAE</sequence>
<evidence type="ECO:0000256" key="8">
    <source>
        <dbReference type="ARBA" id="ARBA00022989"/>
    </source>
</evidence>
<accession>L1NC17</accession>
<dbReference type="PIRSF" id="PIRSF004793">
    <property type="entry name" value="UCP004793"/>
    <property type="match status" value="1"/>
</dbReference>
<gene>
    <name evidence="10" type="primary">dacA</name>
    <name evidence="12" type="ORF">HMPREF9134_01203</name>
</gene>
<keyword evidence="9 10" id="KW-0472">Membrane</keyword>
<keyword evidence="6 10" id="KW-0547">Nucleotide-binding</keyword>
<dbReference type="GO" id="GO:0004016">
    <property type="term" value="F:adenylate cyclase activity"/>
    <property type="evidence" value="ECO:0007669"/>
    <property type="project" value="UniProtKB-UniRule"/>
</dbReference>